<gene>
    <name evidence="4" type="primary">LOC130467529</name>
</gene>
<dbReference type="PANTHER" id="PTHR46481">
    <property type="entry name" value="ZINC FINGER BED DOMAIN-CONTAINING PROTEIN 4"/>
    <property type="match status" value="1"/>
</dbReference>
<protein>
    <submittedName>
        <fullName evidence="4">Zinc finger BED domain-containing protein RICESLEEPER 2-like</fullName>
    </submittedName>
</protein>
<organism evidence="3 4">
    <name type="scientific">Spinacia oleracea</name>
    <name type="common">Spinach</name>
    <dbReference type="NCBI Taxonomy" id="3562"/>
    <lineage>
        <taxon>Eukaryota</taxon>
        <taxon>Viridiplantae</taxon>
        <taxon>Streptophyta</taxon>
        <taxon>Embryophyta</taxon>
        <taxon>Tracheophyta</taxon>
        <taxon>Spermatophyta</taxon>
        <taxon>Magnoliopsida</taxon>
        <taxon>eudicotyledons</taxon>
        <taxon>Gunneridae</taxon>
        <taxon>Pentapetalae</taxon>
        <taxon>Caryophyllales</taxon>
        <taxon>Chenopodiaceae</taxon>
        <taxon>Chenopodioideae</taxon>
        <taxon>Anserineae</taxon>
        <taxon>Spinacia</taxon>
    </lineage>
</organism>
<dbReference type="PANTHER" id="PTHR46481:SF11">
    <property type="entry name" value="ZINC FINGER BED DOMAIN-CONTAINING PROTEIN RICESLEEPER 2-LIKE"/>
    <property type="match status" value="1"/>
</dbReference>
<sequence>MKIFKFERGNAYAELCAQSGMLSGKVAITTKMWTSSDGDRTFFAITGHVVADEWKRKSFIMRFANVPLPSTNESIAKVILDCLSYFEVEKKLSTITFDSYTADQELINILVDKLSGNESLFRGKLFRLPCFAHTLNLIVQDGFDVIRHVIEKIRDSIVFWTSSPERETEFWKAACELGVSTTTKLVLDHRLSWSSTYLMLQDSFVLKDVFFLLGKQKSEYKSFPSKEEWNLAREVCNKLKFLFKKTEILAECHIKFGLSEWLESEFPVIKEMASKMVDKFDRYWFVARDFLGVASVFHHKYRFVTLKFYSSKFYGNEAESEVEKIRQIFIDFYNEYKSSLPGYLWMKMKPMMMMWTLQSPPQATHLGCYAKR</sequence>
<dbReference type="Pfam" id="PF14372">
    <property type="entry name" value="hAT-like_RNase-H"/>
    <property type="match status" value="1"/>
</dbReference>
<dbReference type="InterPro" id="IPR052035">
    <property type="entry name" value="ZnF_BED_domain_contain"/>
</dbReference>
<evidence type="ECO:0000313" key="4">
    <source>
        <dbReference type="RefSeq" id="XP_056692038.1"/>
    </source>
</evidence>
<proteinExistence type="predicted"/>
<dbReference type="SUPFAM" id="SSF53098">
    <property type="entry name" value="Ribonuclease H-like"/>
    <property type="match status" value="1"/>
</dbReference>
<accession>A0ABM3R8V3</accession>
<dbReference type="RefSeq" id="XP_056692038.1">
    <property type="nucleotide sequence ID" value="XM_056836060.1"/>
</dbReference>
<name>A0ABM3R8V3_SPIOL</name>
<keyword evidence="1" id="KW-0238">DNA-binding</keyword>
<reference evidence="4" key="2">
    <citation type="submission" date="2025-08" db="UniProtKB">
        <authorList>
            <consortium name="RefSeq"/>
        </authorList>
    </citation>
    <scope>IDENTIFICATION</scope>
    <source>
        <tissue evidence="4">Leaf</tissue>
    </source>
</reference>
<reference evidence="3" key="1">
    <citation type="journal article" date="2021" name="Nat. Commun.">
        <title>Genomic analyses provide insights into spinach domestication and the genetic basis of agronomic traits.</title>
        <authorList>
            <person name="Cai X."/>
            <person name="Sun X."/>
            <person name="Xu C."/>
            <person name="Sun H."/>
            <person name="Wang X."/>
            <person name="Ge C."/>
            <person name="Zhang Z."/>
            <person name="Wang Q."/>
            <person name="Fei Z."/>
            <person name="Jiao C."/>
            <person name="Wang Q."/>
        </authorList>
    </citation>
    <scope>NUCLEOTIDE SEQUENCE [LARGE SCALE GENOMIC DNA]</scope>
    <source>
        <strain evidence="3">cv. Varoflay</strain>
    </source>
</reference>
<dbReference type="Proteomes" id="UP000813463">
    <property type="component" value="Chromosome 2"/>
</dbReference>
<dbReference type="InterPro" id="IPR025525">
    <property type="entry name" value="hAT-like_transposase_RNase-H"/>
</dbReference>
<keyword evidence="3" id="KW-1185">Reference proteome</keyword>
<evidence type="ECO:0000313" key="3">
    <source>
        <dbReference type="Proteomes" id="UP000813463"/>
    </source>
</evidence>
<evidence type="ECO:0000259" key="2">
    <source>
        <dbReference type="Pfam" id="PF14372"/>
    </source>
</evidence>
<feature type="domain" description="hAT-like transposase RNase-H fold" evidence="2">
    <location>
        <begin position="252"/>
        <end position="336"/>
    </location>
</feature>
<evidence type="ECO:0000256" key="1">
    <source>
        <dbReference type="ARBA" id="ARBA00023125"/>
    </source>
</evidence>
<dbReference type="GeneID" id="130467529"/>
<dbReference type="InterPro" id="IPR012337">
    <property type="entry name" value="RNaseH-like_sf"/>
</dbReference>